<feature type="domain" description="DUF4268" evidence="2">
    <location>
        <begin position="188"/>
        <end position="287"/>
    </location>
</feature>
<dbReference type="Pfam" id="PF14088">
    <property type="entry name" value="DUF4268"/>
    <property type="match status" value="1"/>
</dbReference>
<feature type="region of interest" description="Disordered" evidence="1">
    <location>
        <begin position="329"/>
        <end position="357"/>
    </location>
</feature>
<dbReference type="EMBL" id="CP099490">
    <property type="protein sequence ID" value="USQ75350.1"/>
    <property type="molecule type" value="Genomic_DNA"/>
</dbReference>
<gene>
    <name evidence="3" type="ORF">NF557_12050</name>
</gene>
<organism evidence="3 4">
    <name type="scientific">Ornithinimicrobium cryptoxanthini</name>
    <dbReference type="NCBI Taxonomy" id="2934161"/>
    <lineage>
        <taxon>Bacteria</taxon>
        <taxon>Bacillati</taxon>
        <taxon>Actinomycetota</taxon>
        <taxon>Actinomycetes</taxon>
        <taxon>Micrococcales</taxon>
        <taxon>Ornithinimicrobiaceae</taxon>
        <taxon>Ornithinimicrobium</taxon>
    </lineage>
</organism>
<protein>
    <submittedName>
        <fullName evidence="3">DUF4268 domain-containing protein</fullName>
    </submittedName>
</protein>
<keyword evidence="4" id="KW-1185">Reference proteome</keyword>
<accession>A0ABY4YGG3</accession>
<dbReference type="Gene3D" id="3.40.1350.10">
    <property type="match status" value="1"/>
</dbReference>
<dbReference type="InterPro" id="IPR025364">
    <property type="entry name" value="DUF4268"/>
</dbReference>
<sequence>MTDIDSSGLGRLVRVADPRTVWLSESGDFTPWLAENIDILGDELGMTLTVEATEVPVGQFRLDIKATDEDGRVVVIENQLERTDHSHLGQCLVYAAGLEAATVIWISRQFRDETRRAFDWLNERTDGGVQFFGIELSVVQIGQSGPRAPVFDVVSRPNDWQKRVKGESRSSHVQGGSSLNSARQDLFADILERVNEQRPTIRVPARNEGSNWINVASGPFGSWVISQPGDGRLRVEAYLDCGDRERNKALFDEFEGDEDRWEGATGLPLSFERLDDRRASRIATYHSAVDLQGDVTPAVGDSLVAWGATAFIALFDVLNEPLRRRARQLRTAQTQVDRAQYPESPHDAAPRSSAGDL</sequence>
<dbReference type="InterPro" id="IPR011856">
    <property type="entry name" value="tRNA_endonuc-like_dom_sf"/>
</dbReference>
<evidence type="ECO:0000313" key="4">
    <source>
        <dbReference type="Proteomes" id="UP001056535"/>
    </source>
</evidence>
<reference evidence="3" key="1">
    <citation type="submission" date="2022-06" db="EMBL/GenBank/DDBJ databases">
        <title>Ornithinimicrobium JY.X270.</title>
        <authorList>
            <person name="Huang Y."/>
        </authorList>
    </citation>
    <scope>NUCLEOTIDE SEQUENCE</scope>
    <source>
        <strain evidence="3">JY.X270</strain>
    </source>
</reference>
<dbReference type="Proteomes" id="UP001056535">
    <property type="component" value="Chromosome"/>
</dbReference>
<evidence type="ECO:0000259" key="2">
    <source>
        <dbReference type="Pfam" id="PF14088"/>
    </source>
</evidence>
<proteinExistence type="predicted"/>
<dbReference type="RefSeq" id="WP_252619671.1">
    <property type="nucleotide sequence ID" value="NZ_CP099490.1"/>
</dbReference>
<evidence type="ECO:0000313" key="3">
    <source>
        <dbReference type="EMBL" id="USQ75350.1"/>
    </source>
</evidence>
<name>A0ABY4YGG3_9MICO</name>
<evidence type="ECO:0000256" key="1">
    <source>
        <dbReference type="SAM" id="MobiDB-lite"/>
    </source>
</evidence>